<dbReference type="EMBL" id="KQ973394">
    <property type="protein sequence ID" value="KXZ75544.1"/>
    <property type="molecule type" value="Genomic_DNA"/>
</dbReference>
<feature type="chain" id="PRO_5007299580" evidence="1">
    <location>
        <begin position="21"/>
        <end position="37"/>
    </location>
</feature>
<dbReference type="Proteomes" id="UP000007266">
    <property type="component" value="Unassembled WGS sequence"/>
</dbReference>
<reference evidence="2 3" key="2">
    <citation type="journal article" date="2010" name="Nucleic Acids Res.">
        <title>BeetleBase in 2010: revisions to provide comprehensive genomic information for Tribolium castaneum.</title>
        <authorList>
            <person name="Kim H.S."/>
            <person name="Murphy T."/>
            <person name="Xia J."/>
            <person name="Caragea D."/>
            <person name="Park Y."/>
            <person name="Beeman R.W."/>
            <person name="Lorenzen M.D."/>
            <person name="Butcher S."/>
            <person name="Manak J.R."/>
            <person name="Brown S.J."/>
        </authorList>
    </citation>
    <scope>NUCLEOTIDE SEQUENCE [LARGE SCALE GENOMIC DNA]</scope>
    <source>
        <strain evidence="2 3">Georgia GA2</strain>
    </source>
</reference>
<sequence>MFLYLLILFDLLYILQYTCFHICGFQDFCKWSDNTFG</sequence>
<dbReference type="InParanoid" id="A0A139W8E5"/>
<evidence type="ECO:0000313" key="3">
    <source>
        <dbReference type="Proteomes" id="UP000007266"/>
    </source>
</evidence>
<proteinExistence type="predicted"/>
<protein>
    <submittedName>
        <fullName evidence="2">Uncharacterized protein</fullName>
    </submittedName>
</protein>
<name>A0A139W8E5_TRICA</name>
<feature type="signal peptide" evidence="1">
    <location>
        <begin position="1"/>
        <end position="20"/>
    </location>
</feature>
<gene>
    <name evidence="2" type="primary">AUGUSTUS-3.0.2_31652</name>
    <name evidence="2" type="ORF">TcasGA2_TC031652</name>
</gene>
<reference evidence="2 3" key="1">
    <citation type="journal article" date="2008" name="Nature">
        <title>The genome of the model beetle and pest Tribolium castaneum.</title>
        <authorList>
            <consortium name="Tribolium Genome Sequencing Consortium"/>
            <person name="Richards S."/>
            <person name="Gibbs R.A."/>
            <person name="Weinstock G.M."/>
            <person name="Brown S.J."/>
            <person name="Denell R."/>
            <person name="Beeman R.W."/>
            <person name="Gibbs R."/>
            <person name="Beeman R.W."/>
            <person name="Brown S.J."/>
            <person name="Bucher G."/>
            <person name="Friedrich M."/>
            <person name="Grimmelikhuijzen C.J."/>
            <person name="Klingler M."/>
            <person name="Lorenzen M."/>
            <person name="Richards S."/>
            <person name="Roth S."/>
            <person name="Schroder R."/>
            <person name="Tautz D."/>
            <person name="Zdobnov E.M."/>
            <person name="Muzny D."/>
            <person name="Gibbs R.A."/>
            <person name="Weinstock G.M."/>
            <person name="Attaway T."/>
            <person name="Bell S."/>
            <person name="Buhay C.J."/>
            <person name="Chandrabose M.N."/>
            <person name="Chavez D."/>
            <person name="Clerk-Blankenburg K.P."/>
            <person name="Cree A."/>
            <person name="Dao M."/>
            <person name="Davis C."/>
            <person name="Chacko J."/>
            <person name="Dinh H."/>
            <person name="Dugan-Rocha S."/>
            <person name="Fowler G."/>
            <person name="Garner T.T."/>
            <person name="Garnes J."/>
            <person name="Gnirke A."/>
            <person name="Hawes A."/>
            <person name="Hernandez J."/>
            <person name="Hines S."/>
            <person name="Holder M."/>
            <person name="Hume J."/>
            <person name="Jhangiani S.N."/>
            <person name="Joshi V."/>
            <person name="Khan Z.M."/>
            <person name="Jackson L."/>
            <person name="Kovar C."/>
            <person name="Kowis A."/>
            <person name="Lee S."/>
            <person name="Lewis L.R."/>
            <person name="Margolis J."/>
            <person name="Morgan M."/>
            <person name="Nazareth L.V."/>
            <person name="Nguyen N."/>
            <person name="Okwuonu G."/>
            <person name="Parker D."/>
            <person name="Richards S."/>
            <person name="Ruiz S.J."/>
            <person name="Santibanez J."/>
            <person name="Savard J."/>
            <person name="Scherer S.E."/>
            <person name="Schneider B."/>
            <person name="Sodergren E."/>
            <person name="Tautz D."/>
            <person name="Vattahil S."/>
            <person name="Villasana D."/>
            <person name="White C.S."/>
            <person name="Wright R."/>
            <person name="Park Y."/>
            <person name="Beeman R.W."/>
            <person name="Lord J."/>
            <person name="Oppert B."/>
            <person name="Lorenzen M."/>
            <person name="Brown S."/>
            <person name="Wang L."/>
            <person name="Savard J."/>
            <person name="Tautz D."/>
            <person name="Richards S."/>
            <person name="Weinstock G."/>
            <person name="Gibbs R.A."/>
            <person name="Liu Y."/>
            <person name="Worley K."/>
            <person name="Weinstock G."/>
            <person name="Elsik C.G."/>
            <person name="Reese J.T."/>
            <person name="Elhaik E."/>
            <person name="Landan G."/>
            <person name="Graur D."/>
            <person name="Arensburger P."/>
            <person name="Atkinson P."/>
            <person name="Beeman R.W."/>
            <person name="Beidler J."/>
            <person name="Brown S.J."/>
            <person name="Demuth J.P."/>
            <person name="Drury D.W."/>
            <person name="Du Y.Z."/>
            <person name="Fujiwara H."/>
            <person name="Lorenzen M."/>
            <person name="Maselli V."/>
            <person name="Osanai M."/>
            <person name="Park Y."/>
            <person name="Robertson H.M."/>
            <person name="Tu Z."/>
            <person name="Wang J.J."/>
            <person name="Wang S."/>
            <person name="Richards S."/>
            <person name="Song H."/>
            <person name="Zhang L."/>
            <person name="Sodergren E."/>
            <person name="Werner D."/>
            <person name="Stanke M."/>
            <person name="Morgenstern B."/>
            <person name="Solovyev V."/>
            <person name="Kosarev P."/>
            <person name="Brown G."/>
            <person name="Chen H.C."/>
            <person name="Ermolaeva O."/>
            <person name="Hlavina W."/>
            <person name="Kapustin Y."/>
            <person name="Kiryutin B."/>
            <person name="Kitts P."/>
            <person name="Maglott D."/>
            <person name="Pruitt K."/>
            <person name="Sapojnikov V."/>
            <person name="Souvorov A."/>
            <person name="Mackey A.J."/>
            <person name="Waterhouse R.M."/>
            <person name="Wyder S."/>
            <person name="Zdobnov E.M."/>
            <person name="Zdobnov E.M."/>
            <person name="Wyder S."/>
            <person name="Kriventseva E.V."/>
            <person name="Kadowaki T."/>
            <person name="Bork P."/>
            <person name="Aranda M."/>
            <person name="Bao R."/>
            <person name="Beermann A."/>
            <person name="Berns N."/>
            <person name="Bolognesi R."/>
            <person name="Bonneton F."/>
            <person name="Bopp D."/>
            <person name="Brown S.J."/>
            <person name="Bucher G."/>
            <person name="Butts T."/>
            <person name="Chaumot A."/>
            <person name="Denell R.E."/>
            <person name="Ferrier D.E."/>
            <person name="Friedrich M."/>
            <person name="Gordon C.M."/>
            <person name="Jindra M."/>
            <person name="Klingler M."/>
            <person name="Lan Q."/>
            <person name="Lattorff H.M."/>
            <person name="Laudet V."/>
            <person name="von Levetsow C."/>
            <person name="Liu Z."/>
            <person name="Lutz R."/>
            <person name="Lynch J.A."/>
            <person name="da Fonseca R.N."/>
            <person name="Posnien N."/>
            <person name="Reuter R."/>
            <person name="Roth S."/>
            <person name="Savard J."/>
            <person name="Schinko J.B."/>
            <person name="Schmitt C."/>
            <person name="Schoppmeier M."/>
            <person name="Schroder R."/>
            <person name="Shippy T.D."/>
            <person name="Simonnet F."/>
            <person name="Marques-Souza H."/>
            <person name="Tautz D."/>
            <person name="Tomoyasu Y."/>
            <person name="Trauner J."/>
            <person name="Van der Zee M."/>
            <person name="Vervoort M."/>
            <person name="Wittkopp N."/>
            <person name="Wimmer E.A."/>
            <person name="Yang X."/>
            <person name="Jones A.K."/>
            <person name="Sattelle D.B."/>
            <person name="Ebert P.R."/>
            <person name="Nelson D."/>
            <person name="Scott J.G."/>
            <person name="Beeman R.W."/>
            <person name="Muthukrishnan S."/>
            <person name="Kramer K.J."/>
            <person name="Arakane Y."/>
            <person name="Beeman R.W."/>
            <person name="Zhu Q."/>
            <person name="Hogenkamp D."/>
            <person name="Dixit R."/>
            <person name="Oppert B."/>
            <person name="Jiang H."/>
            <person name="Zou Z."/>
            <person name="Marshall J."/>
            <person name="Elpidina E."/>
            <person name="Vinokurov K."/>
            <person name="Oppert C."/>
            <person name="Zou Z."/>
            <person name="Evans J."/>
            <person name="Lu Z."/>
            <person name="Zhao P."/>
            <person name="Sumathipala N."/>
            <person name="Altincicek B."/>
            <person name="Vilcinskas A."/>
            <person name="Williams M."/>
            <person name="Hultmark D."/>
            <person name="Hetru C."/>
            <person name="Jiang H."/>
            <person name="Grimmelikhuijzen C.J."/>
            <person name="Hauser F."/>
            <person name="Cazzamali G."/>
            <person name="Williamson M."/>
            <person name="Park Y."/>
            <person name="Li B."/>
            <person name="Tanaka Y."/>
            <person name="Predel R."/>
            <person name="Neupert S."/>
            <person name="Schachtner J."/>
            <person name="Verleyen P."/>
            <person name="Raible F."/>
            <person name="Bork P."/>
            <person name="Friedrich M."/>
            <person name="Walden K.K."/>
            <person name="Robertson H.M."/>
            <person name="Angeli S."/>
            <person name="Foret S."/>
            <person name="Bucher G."/>
            <person name="Schuetz S."/>
            <person name="Maleszka R."/>
            <person name="Wimmer E.A."/>
            <person name="Beeman R.W."/>
            <person name="Lorenzen M."/>
            <person name="Tomoyasu Y."/>
            <person name="Miller S.C."/>
            <person name="Grossmann D."/>
            <person name="Bucher G."/>
        </authorList>
    </citation>
    <scope>NUCLEOTIDE SEQUENCE [LARGE SCALE GENOMIC DNA]</scope>
    <source>
        <strain evidence="2 3">Georgia GA2</strain>
    </source>
</reference>
<keyword evidence="1" id="KW-0732">Signal</keyword>
<organism evidence="2 3">
    <name type="scientific">Tribolium castaneum</name>
    <name type="common">Red flour beetle</name>
    <dbReference type="NCBI Taxonomy" id="7070"/>
    <lineage>
        <taxon>Eukaryota</taxon>
        <taxon>Metazoa</taxon>
        <taxon>Ecdysozoa</taxon>
        <taxon>Arthropoda</taxon>
        <taxon>Hexapoda</taxon>
        <taxon>Insecta</taxon>
        <taxon>Pterygota</taxon>
        <taxon>Neoptera</taxon>
        <taxon>Endopterygota</taxon>
        <taxon>Coleoptera</taxon>
        <taxon>Polyphaga</taxon>
        <taxon>Cucujiformia</taxon>
        <taxon>Tenebrionidae</taxon>
        <taxon>Tenebrionidae incertae sedis</taxon>
        <taxon>Tribolium</taxon>
    </lineage>
</organism>
<evidence type="ECO:0000313" key="2">
    <source>
        <dbReference type="EMBL" id="KXZ75544.1"/>
    </source>
</evidence>
<keyword evidence="3" id="KW-1185">Reference proteome</keyword>
<accession>A0A139W8E5</accession>
<dbReference type="AlphaFoldDB" id="A0A139W8E5"/>
<evidence type="ECO:0000256" key="1">
    <source>
        <dbReference type="SAM" id="SignalP"/>
    </source>
</evidence>